<comment type="caution">
    <text evidence="1">The sequence shown here is derived from an EMBL/GenBank/DDBJ whole genome shotgun (WGS) entry which is preliminary data.</text>
</comment>
<dbReference type="EMBL" id="LIXZ01000013">
    <property type="protein sequence ID" value="KPL58714.1"/>
    <property type="molecule type" value="Genomic_DNA"/>
</dbReference>
<dbReference type="Proteomes" id="UP000050398">
    <property type="component" value="Unassembled WGS sequence"/>
</dbReference>
<name>A0A0N8GGK0_9BACI</name>
<protein>
    <submittedName>
        <fullName evidence="1">Uncharacterized protein</fullName>
    </submittedName>
</protein>
<evidence type="ECO:0000313" key="1">
    <source>
        <dbReference type="EMBL" id="KPL58714.1"/>
    </source>
</evidence>
<reference evidence="1 2" key="1">
    <citation type="submission" date="2015-08" db="EMBL/GenBank/DDBJ databases">
        <title>Draft Genome Sequence of Bacillus vietnamensis UCD-SED5.</title>
        <authorList>
            <person name="Lee R.D."/>
            <person name="Jospin G."/>
            <person name="Lang J.M."/>
            <person name="Coil D.A."/>
            <person name="Eisen J.A."/>
        </authorList>
    </citation>
    <scope>NUCLEOTIDE SEQUENCE [LARGE SCALE GENOMIC DNA]</scope>
    <source>
        <strain evidence="1 2">UCD-SED5</strain>
    </source>
</reference>
<organism evidence="1 2">
    <name type="scientific">Rossellomorea vietnamensis</name>
    <dbReference type="NCBI Taxonomy" id="218284"/>
    <lineage>
        <taxon>Bacteria</taxon>
        <taxon>Bacillati</taxon>
        <taxon>Bacillota</taxon>
        <taxon>Bacilli</taxon>
        <taxon>Bacillales</taxon>
        <taxon>Bacillaceae</taxon>
        <taxon>Rossellomorea</taxon>
    </lineage>
</organism>
<dbReference type="AlphaFoldDB" id="A0A0N8GGK0"/>
<evidence type="ECO:0000313" key="2">
    <source>
        <dbReference type="Proteomes" id="UP000050398"/>
    </source>
</evidence>
<accession>A0A0N8GGK0</accession>
<dbReference type="PATRIC" id="fig|218284.4.peg.1274"/>
<gene>
    <name evidence="1" type="ORF">AM506_15400</name>
</gene>
<dbReference type="OrthoDB" id="2900720at2"/>
<dbReference type="RefSeq" id="WP_060673381.1">
    <property type="nucleotide sequence ID" value="NZ_LIXZ01000013.1"/>
</dbReference>
<sequence>MSEKNNPLEGLMDLINQYTKEDESKLDLETAKEKVSSLLNEDHLKGLLGSEGKGSLDALGSLGNLGSMANMMNILPMIEKVVNQRMYKKQSESYKHDGCKKDKHQDIKDLLEEILEELKKIKKCTCHKKKHGCYKDNWEHWY</sequence>
<proteinExistence type="predicted"/>